<dbReference type="FunFam" id="3.40.50.300:FF:000421">
    <property type="entry name" value="Branched-chain amino acid ABC transporter ATP-binding protein"/>
    <property type="match status" value="1"/>
</dbReference>
<sequence length="252" mass="27961">MEKTPILRVSNISKSFGGIKAIDGVSFDVKQKQIKALIGPNGAGKTTLFNIISGLYRPDSGEVWFLDKQLTKLKPFELALLGITRTFQNIRLVDSLTIAENIAVGLHTKGEFNPLKVAFGIVSKSEKAIFERVERSMRFLKIEDYAYKMPSEVPFGVKRLVELARAMVAEPKLILLDEPAAGLNETETDKLLNAIFRIWERGVSILLIEHDIEFVANCSHSVVVMDSGRKIAEGLPSEITNDDRVIKAYLGG</sequence>
<dbReference type="InterPro" id="IPR032823">
    <property type="entry name" value="BCA_ABC_TP_C"/>
</dbReference>
<reference evidence="5 6" key="1">
    <citation type="journal article" date="2011" name="Stand. Genomic Sci.">
        <title>Complete genome sequence of the thermophilic sulfur-reducer Hippea maritima type strain (MH(2)).</title>
        <authorList>
            <person name="Huntemann M."/>
            <person name="Lu M."/>
            <person name="Nolan M."/>
            <person name="Lapidus A."/>
            <person name="Lucas S."/>
            <person name="Hammon N."/>
            <person name="Deshpande S."/>
            <person name="Cheng J.F."/>
            <person name="Tapia R."/>
            <person name="Han C."/>
            <person name="Goodwin L."/>
            <person name="Pitluck S."/>
            <person name="Liolios K."/>
            <person name="Pagani I."/>
            <person name="Ivanova N."/>
            <person name="Ovchinikova G."/>
            <person name="Pati A."/>
            <person name="Chen A."/>
            <person name="Palaniappan K."/>
            <person name="Land M."/>
            <person name="Hauser L."/>
            <person name="Jeffries C.D."/>
            <person name="Detter J.C."/>
            <person name="Brambilla E.M."/>
            <person name="Rohde M."/>
            <person name="Spring S."/>
            <person name="Goker M."/>
            <person name="Woyke T."/>
            <person name="Bristow J."/>
            <person name="Eisen J.A."/>
            <person name="Markowitz V."/>
            <person name="Hugenholtz P."/>
            <person name="Kyrpides N.C."/>
            <person name="Klenk H.P."/>
            <person name="Mavromatis K."/>
        </authorList>
    </citation>
    <scope>NUCLEOTIDE SEQUENCE [LARGE SCALE GENOMIC DNA]</scope>
    <source>
        <strain evidence="6">ATCC 700847 / DSM 10411 / MH2</strain>
    </source>
</reference>
<dbReference type="InParanoid" id="F2LW40"/>
<evidence type="ECO:0000313" key="5">
    <source>
        <dbReference type="EMBL" id="AEA33974.1"/>
    </source>
</evidence>
<keyword evidence="1" id="KW-0813">Transport</keyword>
<dbReference type="InterPro" id="IPR003593">
    <property type="entry name" value="AAA+_ATPase"/>
</dbReference>
<dbReference type="KEGG" id="hmr:Hipma_1008"/>
<reference evidence="6" key="2">
    <citation type="submission" date="2011-03" db="EMBL/GenBank/DDBJ databases">
        <title>The complete genome of Hippea maritima DSM 10411.</title>
        <authorList>
            <consortium name="US DOE Joint Genome Institute (JGI-PGF)"/>
            <person name="Lucas S."/>
            <person name="Copeland A."/>
            <person name="Lapidus A."/>
            <person name="Bruce D."/>
            <person name="Goodwin L."/>
            <person name="Pitluck S."/>
            <person name="Peters L."/>
            <person name="Kyrpides N."/>
            <person name="Mavromatis K."/>
            <person name="Pagani I."/>
            <person name="Ivanova N."/>
            <person name="Mikhailova N."/>
            <person name="Lu M."/>
            <person name="Detter J.C."/>
            <person name="Tapia R."/>
            <person name="Han C."/>
            <person name="Land M."/>
            <person name="Hauser L."/>
            <person name="Markowitz V."/>
            <person name="Cheng J.-F."/>
            <person name="Hugenholtz P."/>
            <person name="Woyke T."/>
            <person name="Wu D."/>
            <person name="Spring S."/>
            <person name="Schroeder M."/>
            <person name="Brambilla E."/>
            <person name="Klenk H.-P."/>
            <person name="Eisen J.A."/>
        </authorList>
    </citation>
    <scope>NUCLEOTIDE SEQUENCE [LARGE SCALE GENOMIC DNA]</scope>
    <source>
        <strain evidence="6">ATCC 700847 / DSM 10411 / MH2</strain>
    </source>
</reference>
<keyword evidence="5" id="KW-0378">Hydrolase</keyword>
<dbReference type="CDD" id="cd03219">
    <property type="entry name" value="ABC_Mj1267_LivG_branched"/>
    <property type="match status" value="1"/>
</dbReference>
<accession>F2LW40</accession>
<dbReference type="GO" id="GO:1903806">
    <property type="term" value="P:L-isoleucine import across plasma membrane"/>
    <property type="evidence" value="ECO:0007669"/>
    <property type="project" value="TreeGrafter"/>
</dbReference>
<proteinExistence type="predicted"/>
<dbReference type="SMART" id="SM00382">
    <property type="entry name" value="AAA"/>
    <property type="match status" value="1"/>
</dbReference>
<name>F2LW40_HIPMA</name>
<evidence type="ECO:0000256" key="1">
    <source>
        <dbReference type="ARBA" id="ARBA00022448"/>
    </source>
</evidence>
<dbReference type="GO" id="GO:0015192">
    <property type="term" value="F:L-phenylalanine transmembrane transporter activity"/>
    <property type="evidence" value="ECO:0007669"/>
    <property type="project" value="TreeGrafter"/>
</dbReference>
<protein>
    <submittedName>
        <fullName evidence="5">Monosaccharide-transporting ATPase</fullName>
        <ecNumber evidence="5">3.6.3.17</ecNumber>
    </submittedName>
</protein>
<keyword evidence="6" id="KW-1185">Reference proteome</keyword>
<dbReference type="GO" id="GO:0015808">
    <property type="term" value="P:L-alanine transport"/>
    <property type="evidence" value="ECO:0007669"/>
    <property type="project" value="TreeGrafter"/>
</dbReference>
<dbReference type="Pfam" id="PF00005">
    <property type="entry name" value="ABC_tran"/>
    <property type="match status" value="1"/>
</dbReference>
<gene>
    <name evidence="5" type="ordered locus">Hipma_1008</name>
</gene>
<evidence type="ECO:0000313" key="6">
    <source>
        <dbReference type="Proteomes" id="UP000008139"/>
    </source>
</evidence>
<dbReference type="GO" id="GO:0005304">
    <property type="term" value="F:L-valine transmembrane transporter activity"/>
    <property type="evidence" value="ECO:0007669"/>
    <property type="project" value="TreeGrafter"/>
</dbReference>
<dbReference type="RefSeq" id="WP_013682013.1">
    <property type="nucleotide sequence ID" value="NC_015318.1"/>
</dbReference>
<dbReference type="PANTHER" id="PTHR45772">
    <property type="entry name" value="CONSERVED COMPONENT OF ABC TRANSPORTER FOR NATURAL AMINO ACIDS-RELATED"/>
    <property type="match status" value="1"/>
</dbReference>
<dbReference type="PROSITE" id="PS50893">
    <property type="entry name" value="ABC_TRANSPORTER_2"/>
    <property type="match status" value="1"/>
</dbReference>
<dbReference type="HOGENOM" id="CLU_000604_1_2_7"/>
<evidence type="ECO:0000256" key="2">
    <source>
        <dbReference type="ARBA" id="ARBA00022741"/>
    </source>
</evidence>
<dbReference type="GO" id="GO:0042941">
    <property type="term" value="P:D-alanine transmembrane transport"/>
    <property type="evidence" value="ECO:0007669"/>
    <property type="project" value="TreeGrafter"/>
</dbReference>
<dbReference type="Proteomes" id="UP000008139">
    <property type="component" value="Chromosome"/>
</dbReference>
<organism evidence="5 6">
    <name type="scientific">Hippea maritima (strain ATCC 700847 / DSM 10411 / MH2)</name>
    <dbReference type="NCBI Taxonomy" id="760142"/>
    <lineage>
        <taxon>Bacteria</taxon>
        <taxon>Pseudomonadati</taxon>
        <taxon>Campylobacterota</taxon>
        <taxon>Desulfurellia</taxon>
        <taxon>Desulfurellales</taxon>
        <taxon>Hippeaceae</taxon>
        <taxon>Hippea</taxon>
    </lineage>
</organism>
<feature type="domain" description="ABC transporter" evidence="4">
    <location>
        <begin position="7"/>
        <end position="252"/>
    </location>
</feature>
<dbReference type="Pfam" id="PF12399">
    <property type="entry name" value="BCA_ABC_TP_C"/>
    <property type="match status" value="1"/>
</dbReference>
<dbReference type="InterPro" id="IPR003439">
    <property type="entry name" value="ABC_transporter-like_ATP-bd"/>
</dbReference>
<dbReference type="InterPro" id="IPR027417">
    <property type="entry name" value="P-loop_NTPase"/>
</dbReference>
<dbReference type="GO" id="GO:0005524">
    <property type="term" value="F:ATP binding"/>
    <property type="evidence" value="ECO:0007669"/>
    <property type="project" value="UniProtKB-KW"/>
</dbReference>
<dbReference type="GO" id="GO:0016887">
    <property type="term" value="F:ATP hydrolysis activity"/>
    <property type="evidence" value="ECO:0007669"/>
    <property type="project" value="InterPro"/>
</dbReference>
<dbReference type="GO" id="GO:0015188">
    <property type="term" value="F:L-isoleucine transmembrane transporter activity"/>
    <property type="evidence" value="ECO:0007669"/>
    <property type="project" value="TreeGrafter"/>
</dbReference>
<evidence type="ECO:0000256" key="3">
    <source>
        <dbReference type="ARBA" id="ARBA00022840"/>
    </source>
</evidence>
<dbReference type="AlphaFoldDB" id="F2LW40"/>
<dbReference type="Gene3D" id="3.40.50.300">
    <property type="entry name" value="P-loop containing nucleotide triphosphate hydrolases"/>
    <property type="match status" value="1"/>
</dbReference>
<dbReference type="EMBL" id="CP002606">
    <property type="protein sequence ID" value="AEA33974.1"/>
    <property type="molecule type" value="Genomic_DNA"/>
</dbReference>
<keyword evidence="2" id="KW-0547">Nucleotide-binding</keyword>
<keyword evidence="3" id="KW-0067">ATP-binding</keyword>
<dbReference type="GO" id="GO:1903805">
    <property type="term" value="P:L-valine import across plasma membrane"/>
    <property type="evidence" value="ECO:0007669"/>
    <property type="project" value="TreeGrafter"/>
</dbReference>
<dbReference type="STRING" id="760142.Hipma_1008"/>
<dbReference type="SUPFAM" id="SSF52540">
    <property type="entry name" value="P-loop containing nucleoside triphosphate hydrolases"/>
    <property type="match status" value="1"/>
</dbReference>
<dbReference type="GO" id="GO:0005886">
    <property type="term" value="C:plasma membrane"/>
    <property type="evidence" value="ECO:0007669"/>
    <property type="project" value="TreeGrafter"/>
</dbReference>
<evidence type="ECO:0000259" key="4">
    <source>
        <dbReference type="PROSITE" id="PS50893"/>
    </source>
</evidence>
<dbReference type="OrthoDB" id="5405085at2"/>
<dbReference type="EC" id="3.6.3.17" evidence="5"/>
<dbReference type="InterPro" id="IPR051120">
    <property type="entry name" value="ABC_AA/LPS_Transport"/>
</dbReference>
<dbReference type="PANTHER" id="PTHR45772:SF7">
    <property type="entry name" value="AMINO ACID ABC TRANSPORTER ATP-BINDING PROTEIN"/>
    <property type="match status" value="1"/>
</dbReference>
<dbReference type="eggNOG" id="COG0411">
    <property type="taxonomic scope" value="Bacteria"/>
</dbReference>